<organism evidence="2 3">
    <name type="scientific">Rhodocollybia butyracea</name>
    <dbReference type="NCBI Taxonomy" id="206335"/>
    <lineage>
        <taxon>Eukaryota</taxon>
        <taxon>Fungi</taxon>
        <taxon>Dikarya</taxon>
        <taxon>Basidiomycota</taxon>
        <taxon>Agaricomycotina</taxon>
        <taxon>Agaricomycetes</taxon>
        <taxon>Agaricomycetidae</taxon>
        <taxon>Agaricales</taxon>
        <taxon>Marasmiineae</taxon>
        <taxon>Omphalotaceae</taxon>
        <taxon>Rhodocollybia</taxon>
    </lineage>
</organism>
<keyword evidence="1" id="KW-1133">Transmembrane helix</keyword>
<keyword evidence="1" id="KW-0472">Membrane</keyword>
<feature type="transmembrane region" description="Helical" evidence="1">
    <location>
        <begin position="119"/>
        <end position="142"/>
    </location>
</feature>
<accession>A0A9P5Q4Z5</accession>
<dbReference type="OrthoDB" id="3174319at2759"/>
<feature type="transmembrane region" description="Helical" evidence="1">
    <location>
        <begin position="227"/>
        <end position="245"/>
    </location>
</feature>
<evidence type="ECO:0000313" key="2">
    <source>
        <dbReference type="EMBL" id="KAF9074692.1"/>
    </source>
</evidence>
<comment type="caution">
    <text evidence="2">The sequence shown here is derived from an EMBL/GenBank/DDBJ whole genome shotgun (WGS) entry which is preliminary data.</text>
</comment>
<feature type="transmembrane region" description="Helical" evidence="1">
    <location>
        <begin position="27"/>
        <end position="45"/>
    </location>
</feature>
<gene>
    <name evidence="2" type="ORF">BDP27DRAFT_1359365</name>
</gene>
<evidence type="ECO:0000313" key="3">
    <source>
        <dbReference type="Proteomes" id="UP000772434"/>
    </source>
</evidence>
<feature type="transmembrane region" description="Helical" evidence="1">
    <location>
        <begin position="154"/>
        <end position="171"/>
    </location>
</feature>
<dbReference type="Proteomes" id="UP000772434">
    <property type="component" value="Unassembled WGS sequence"/>
</dbReference>
<name>A0A9P5Q4Z5_9AGAR</name>
<evidence type="ECO:0000256" key="1">
    <source>
        <dbReference type="SAM" id="Phobius"/>
    </source>
</evidence>
<protein>
    <submittedName>
        <fullName evidence="2">Uncharacterized protein</fullName>
    </submittedName>
</protein>
<proteinExistence type="predicted"/>
<feature type="transmembrane region" description="Helical" evidence="1">
    <location>
        <begin position="57"/>
        <end position="78"/>
    </location>
</feature>
<reference evidence="2" key="1">
    <citation type="submission" date="2020-11" db="EMBL/GenBank/DDBJ databases">
        <authorList>
            <consortium name="DOE Joint Genome Institute"/>
            <person name="Ahrendt S."/>
            <person name="Riley R."/>
            <person name="Andreopoulos W."/>
            <person name="Labutti K."/>
            <person name="Pangilinan J."/>
            <person name="Ruiz-Duenas F.J."/>
            <person name="Barrasa J.M."/>
            <person name="Sanchez-Garcia M."/>
            <person name="Camarero S."/>
            <person name="Miyauchi S."/>
            <person name="Serrano A."/>
            <person name="Linde D."/>
            <person name="Babiker R."/>
            <person name="Drula E."/>
            <person name="Ayuso-Fernandez I."/>
            <person name="Pacheco R."/>
            <person name="Padilla G."/>
            <person name="Ferreira P."/>
            <person name="Barriuso J."/>
            <person name="Kellner H."/>
            <person name="Castanera R."/>
            <person name="Alfaro M."/>
            <person name="Ramirez L."/>
            <person name="Pisabarro A.G."/>
            <person name="Kuo A."/>
            <person name="Tritt A."/>
            <person name="Lipzen A."/>
            <person name="He G."/>
            <person name="Yan M."/>
            <person name="Ng V."/>
            <person name="Cullen D."/>
            <person name="Martin F."/>
            <person name="Rosso M.-N."/>
            <person name="Henrissat B."/>
            <person name="Hibbett D."/>
            <person name="Martinez A.T."/>
            <person name="Grigoriev I.V."/>
        </authorList>
    </citation>
    <scope>NUCLEOTIDE SEQUENCE</scope>
    <source>
        <strain evidence="2">AH 40177</strain>
    </source>
</reference>
<sequence length="302" mass="33049">MSSGPPVLPAEAILGLKVILVDVLVESLWLGVQGVVTIIGIYILWSRGLSKSFGNRFLVGIILFLFCTSTCSLSLTIWDYMNTVLEFNGTYDATPIVNKYFISDSIVVWRAWLLWDRNIFVKMLLVVCLLGTISASFIQGILSVNQQIRQSGGAPIGSGPFTLMFSIPLLFTNLTSTTLIAARICSPQGISLQHHEPIVKLKDQDPCYAINIWGIIPPIGISAIMGSMPYVTAIYPVAVVVLVTLDKNNYGSTIRVTDTTVHFNHPVVTTTTVNGGSYRVTDQPFHVKRLSADHLSSSSEKL</sequence>
<dbReference type="AlphaFoldDB" id="A0A9P5Q4Z5"/>
<keyword evidence="1" id="KW-0812">Transmembrane</keyword>
<keyword evidence="3" id="KW-1185">Reference proteome</keyword>
<dbReference type="EMBL" id="JADNRY010000012">
    <property type="protein sequence ID" value="KAF9074692.1"/>
    <property type="molecule type" value="Genomic_DNA"/>
</dbReference>